<feature type="compositionally biased region" description="Low complexity" evidence="2">
    <location>
        <begin position="445"/>
        <end position="455"/>
    </location>
</feature>
<organism evidence="5">
    <name type="scientific">Menopon gallinae</name>
    <name type="common">poultry shaft louse</name>
    <dbReference type="NCBI Taxonomy" id="328185"/>
    <lineage>
        <taxon>Eukaryota</taxon>
        <taxon>Metazoa</taxon>
        <taxon>Ecdysozoa</taxon>
        <taxon>Arthropoda</taxon>
        <taxon>Hexapoda</taxon>
        <taxon>Insecta</taxon>
        <taxon>Pterygota</taxon>
        <taxon>Neoptera</taxon>
        <taxon>Paraneoptera</taxon>
        <taxon>Psocodea</taxon>
        <taxon>Troctomorpha</taxon>
        <taxon>Phthiraptera</taxon>
        <taxon>Amblycera</taxon>
        <taxon>Menoponidae</taxon>
        <taxon>Menopon</taxon>
    </lineage>
</organism>
<feature type="region of interest" description="Disordered" evidence="2">
    <location>
        <begin position="167"/>
        <end position="249"/>
    </location>
</feature>
<feature type="region of interest" description="Disordered" evidence="2">
    <location>
        <begin position="1053"/>
        <end position="1081"/>
    </location>
</feature>
<proteinExistence type="predicted"/>
<feature type="region of interest" description="Disordered" evidence="2">
    <location>
        <begin position="430"/>
        <end position="485"/>
    </location>
</feature>
<evidence type="ECO:0000313" key="5">
    <source>
        <dbReference type="EMBL" id="KAL0273353.1"/>
    </source>
</evidence>
<dbReference type="Pfam" id="PF14075">
    <property type="entry name" value="UBN_AB"/>
    <property type="match status" value="1"/>
</dbReference>
<feature type="region of interest" description="Disordered" evidence="2">
    <location>
        <begin position="328"/>
        <end position="390"/>
    </location>
</feature>
<feature type="compositionally biased region" description="Low complexity" evidence="2">
    <location>
        <begin position="1060"/>
        <end position="1072"/>
    </location>
</feature>
<accession>A0AAW2HU15</accession>
<dbReference type="GO" id="GO:0005634">
    <property type="term" value="C:nucleus"/>
    <property type="evidence" value="ECO:0007669"/>
    <property type="project" value="TreeGrafter"/>
</dbReference>
<feature type="compositionally biased region" description="Basic and acidic residues" evidence="2">
    <location>
        <begin position="1"/>
        <end position="17"/>
    </location>
</feature>
<protein>
    <recommendedName>
        <fullName evidence="6">Ubinuclein</fullName>
    </recommendedName>
</protein>
<feature type="compositionally biased region" description="Pro residues" evidence="2">
    <location>
        <begin position="1251"/>
        <end position="1260"/>
    </location>
</feature>
<feature type="compositionally biased region" description="Basic residues" evidence="2">
    <location>
        <begin position="237"/>
        <end position="246"/>
    </location>
</feature>
<feature type="compositionally biased region" description="Basic and acidic residues" evidence="2">
    <location>
        <begin position="457"/>
        <end position="475"/>
    </location>
</feature>
<feature type="region of interest" description="Disordered" evidence="2">
    <location>
        <begin position="685"/>
        <end position="709"/>
    </location>
</feature>
<feature type="domain" description="Hpc2-related" evidence="3">
    <location>
        <begin position="87"/>
        <end position="132"/>
    </location>
</feature>
<dbReference type="Pfam" id="PF08729">
    <property type="entry name" value="HUN"/>
    <property type="match status" value="1"/>
</dbReference>
<keyword evidence="1" id="KW-0597">Phosphoprotein</keyword>
<evidence type="ECO:0000256" key="2">
    <source>
        <dbReference type="SAM" id="MobiDB-lite"/>
    </source>
</evidence>
<feature type="domain" description="Ubinuclein middle" evidence="4">
    <location>
        <begin position="496"/>
        <end position="679"/>
    </location>
</feature>
<feature type="compositionally biased region" description="Low complexity" evidence="2">
    <location>
        <begin position="774"/>
        <end position="785"/>
    </location>
</feature>
<dbReference type="PANTHER" id="PTHR21669">
    <property type="entry name" value="CAPZ-INTERACTING PROTEIN AND RELATED PROTEINS"/>
    <property type="match status" value="1"/>
</dbReference>
<feature type="compositionally biased region" description="Low complexity" evidence="2">
    <location>
        <begin position="185"/>
        <end position="219"/>
    </location>
</feature>
<reference evidence="5" key="1">
    <citation type="journal article" date="2024" name="Gigascience">
        <title>Chromosome-level genome of the poultry shaft louse Menopon gallinae provides insight into the host-switching and adaptive evolution of parasitic lice.</title>
        <authorList>
            <person name="Xu Y."/>
            <person name="Ma L."/>
            <person name="Liu S."/>
            <person name="Liang Y."/>
            <person name="Liu Q."/>
            <person name="He Z."/>
            <person name="Tian L."/>
            <person name="Duan Y."/>
            <person name="Cai W."/>
            <person name="Li H."/>
            <person name="Song F."/>
        </authorList>
    </citation>
    <scope>NUCLEOTIDE SEQUENCE</scope>
    <source>
        <strain evidence="5">Cailab_2023a</strain>
    </source>
</reference>
<name>A0AAW2HU15_9NEOP</name>
<sequence length="1274" mass="142707">MCDNKNELHKSEKDKSKRNTSTRLDLDITDTTDTYPEFDFLDLLRNLQVENKKAKKLPNEESTNKSNSFSDESELEYLARYYDEKYANDYEFDVDGYDEDDSFIDNSDAVIENIPNGIRTELGGFYINRGKLSLIREEDSSSSVSEDVDKFLSQKRLVVKRTALLDEDSDEKPKESGKNPANTLSSNHVSNKPNNSSVSNNVHNNSTANNANSSVNCSSDVGNGTIKSRKRSGEFHHKSKKNRKTATPKIPDHLIHRKPFSGSSEFRKNISEIKKNRMKSLEAERKTVSSDLISADNPSTSTNISTATTTSITVTTTTTATSTITTINKNSNNCNNVSNKNSNNKSNHNVSEVNNTNNCNSTNGNNNNHNSNNSNSNSNNNNNNNDHLNHYFNSKKEVTIKKKAATVKEMLKDRDAASEVIEAVATGADLCSKNDGDSSSDSETSETSNSDSGSESSDEKSSEKRKPTSRPETETQRNASPNGIVNEDFTAKNFAHLNDSLKSLIGEIVEISKEEKTKLSNSKLNSLLLRIDIRLRELPAFERSAVLDYLAVILQLKKESITKKTKKLLFIQEENKMAVPLRKLKETVADMMPALESNYLKEFTKATGTSGVEPVSLPQRKFPWTNELRSYLREIIKHRENCYHIVRPRKESLSDYVKNFLKTKLIPFWPQDWMTVDILWEEGKVSSPGNEEKNKVANKLHPVQNSSNASQKKVLGNLHNAAAGNKKPNMPSGTQLDGPKPASNVNKNSEVKSILIPRKVPQNAGNATKPNYPSPSGSSLQSNNSAKCFQLPTNKNCSQEYFDKMSSHINMTNRNSNQQLPASKSQQPPPQQQQQQQQQSVNRLVRPGSCSTAQSSGRPSTVRTTSPNSGNKSVPYRNCNNSQQNVYKTIEIHSKPVAGSKSVGNSVTISPVTESMLKDISSSPEILNLTKNPSVCISKITDCQESKFNRSGSPSVNRPLPSGITISPTNAMSSNFLAKQKKPVEKSSENRINVSITKQESGVNLAKEKRKSVLNMNVKREGPLQNIPDCISVTSNVVASEKFNKVEHVRKRAMQEYHEQQQQQQQQQQQPHQPHHPHQLSPERLKIEEKKIKLEENFLTDIDIREDKLDDKNFSKIFDSVIAKTSENVNHGDELDSQIIPERYPGLDSDMFMNSNLPVYCSSGFSQFKNKAPNLRDVRVGKEKPYSLVKSETSTVHISDEKRIDDCDDHSEKEIQVQKEMDRVMQNLVELSNQRVKDSDYDLESHYSSTAPPPPPPPPRSQSTFQVFPKMLYK</sequence>
<feature type="region of interest" description="Disordered" evidence="2">
    <location>
        <begin position="1"/>
        <end position="24"/>
    </location>
</feature>
<feature type="compositionally biased region" description="Polar residues" evidence="2">
    <location>
        <begin position="811"/>
        <end position="825"/>
    </location>
</feature>
<evidence type="ECO:0000256" key="1">
    <source>
        <dbReference type="ARBA" id="ARBA00022553"/>
    </source>
</evidence>
<evidence type="ECO:0000259" key="4">
    <source>
        <dbReference type="Pfam" id="PF14075"/>
    </source>
</evidence>
<gene>
    <name evidence="5" type="ORF">PYX00_006042</name>
</gene>
<dbReference type="AlphaFoldDB" id="A0AAW2HU15"/>
<feature type="region of interest" description="Disordered" evidence="2">
    <location>
        <begin position="811"/>
        <end position="880"/>
    </location>
</feature>
<feature type="region of interest" description="Disordered" evidence="2">
    <location>
        <begin position="1234"/>
        <end position="1274"/>
    </location>
</feature>
<comment type="caution">
    <text evidence="5">The sequence shown here is derived from an EMBL/GenBank/DDBJ whole genome shotgun (WGS) entry which is preliminary data.</text>
</comment>
<feature type="region of interest" description="Disordered" evidence="2">
    <location>
        <begin position="721"/>
        <end position="786"/>
    </location>
</feature>
<feature type="compositionally biased region" description="Basic and acidic residues" evidence="2">
    <location>
        <begin position="1235"/>
        <end position="1245"/>
    </location>
</feature>
<dbReference type="GO" id="GO:0006325">
    <property type="term" value="P:chromatin organization"/>
    <property type="evidence" value="ECO:0007669"/>
    <property type="project" value="TreeGrafter"/>
</dbReference>
<dbReference type="InterPro" id="IPR026947">
    <property type="entry name" value="UBN_middle_dom"/>
</dbReference>
<evidence type="ECO:0008006" key="6">
    <source>
        <dbReference type="Google" id="ProtNLM"/>
    </source>
</evidence>
<feature type="compositionally biased region" description="Polar residues" evidence="2">
    <location>
        <begin position="849"/>
        <end position="880"/>
    </location>
</feature>
<dbReference type="InterPro" id="IPR014840">
    <property type="entry name" value="HRD"/>
</dbReference>
<dbReference type="EMBL" id="JARGDH010000003">
    <property type="protein sequence ID" value="KAL0273353.1"/>
    <property type="molecule type" value="Genomic_DNA"/>
</dbReference>
<evidence type="ECO:0000259" key="3">
    <source>
        <dbReference type="Pfam" id="PF08729"/>
    </source>
</evidence>
<dbReference type="PANTHER" id="PTHR21669:SF28">
    <property type="entry name" value="YEMANUCLEIN"/>
    <property type="match status" value="1"/>
</dbReference>